<sequence>MSVWTQDTLTAALYECGLKPEMASEVAATAPVNIPTQRLPSSLYYAFLERSGGYWFVESTSEFQALLRTLKFRDEVIPRATFADIALQHGDARQWVERFAERLYPARM</sequence>
<dbReference type="OrthoDB" id="2738447at2759"/>
<gene>
    <name evidence="1" type="ORF">EUX98_g7472</name>
</gene>
<protein>
    <submittedName>
        <fullName evidence="1">Uncharacterized protein</fullName>
    </submittedName>
</protein>
<dbReference type="Proteomes" id="UP000308730">
    <property type="component" value="Unassembled WGS sequence"/>
</dbReference>
<reference evidence="1 2" key="1">
    <citation type="submission" date="2019-02" db="EMBL/GenBank/DDBJ databases">
        <title>Genome sequencing of the rare red list fungi Antrodiella citrinella (Flaviporus citrinellus).</title>
        <authorList>
            <person name="Buettner E."/>
            <person name="Kellner H."/>
        </authorList>
    </citation>
    <scope>NUCLEOTIDE SEQUENCE [LARGE SCALE GENOMIC DNA]</scope>
    <source>
        <strain evidence="1 2">DSM 108506</strain>
    </source>
</reference>
<proteinExistence type="predicted"/>
<organism evidence="1 2">
    <name type="scientific">Antrodiella citrinella</name>
    <dbReference type="NCBI Taxonomy" id="2447956"/>
    <lineage>
        <taxon>Eukaryota</taxon>
        <taxon>Fungi</taxon>
        <taxon>Dikarya</taxon>
        <taxon>Basidiomycota</taxon>
        <taxon>Agaricomycotina</taxon>
        <taxon>Agaricomycetes</taxon>
        <taxon>Polyporales</taxon>
        <taxon>Steccherinaceae</taxon>
        <taxon>Antrodiella</taxon>
    </lineage>
</organism>
<evidence type="ECO:0000313" key="2">
    <source>
        <dbReference type="Proteomes" id="UP000308730"/>
    </source>
</evidence>
<comment type="caution">
    <text evidence="1">The sequence shown here is derived from an EMBL/GenBank/DDBJ whole genome shotgun (WGS) entry which is preliminary data.</text>
</comment>
<dbReference type="AlphaFoldDB" id="A0A4S4MM07"/>
<name>A0A4S4MM07_9APHY</name>
<keyword evidence="2" id="KW-1185">Reference proteome</keyword>
<evidence type="ECO:0000313" key="1">
    <source>
        <dbReference type="EMBL" id="THH26715.1"/>
    </source>
</evidence>
<accession>A0A4S4MM07</accession>
<dbReference type="EMBL" id="SGPM01000317">
    <property type="protein sequence ID" value="THH26715.1"/>
    <property type="molecule type" value="Genomic_DNA"/>
</dbReference>